<evidence type="ECO:0000313" key="6">
    <source>
        <dbReference type="Proteomes" id="UP000232323"/>
    </source>
</evidence>
<reference evidence="5 6" key="1">
    <citation type="submission" date="2017-08" db="EMBL/GenBank/DDBJ databases">
        <title>Acidophilic green algal genome provides insights into adaptation to an acidic environment.</title>
        <authorList>
            <person name="Hirooka S."/>
            <person name="Hirose Y."/>
            <person name="Kanesaki Y."/>
            <person name="Higuchi S."/>
            <person name="Fujiwara T."/>
            <person name="Onuma R."/>
            <person name="Era A."/>
            <person name="Ohbayashi R."/>
            <person name="Uzuka A."/>
            <person name="Nozaki H."/>
            <person name="Yoshikawa H."/>
            <person name="Miyagishima S.Y."/>
        </authorList>
    </citation>
    <scope>NUCLEOTIDE SEQUENCE [LARGE SCALE GENOMIC DNA]</scope>
    <source>
        <strain evidence="5 6">NIES-2499</strain>
    </source>
</reference>
<keyword evidence="4" id="KW-0720">Serine protease</keyword>
<dbReference type="GO" id="GO:0006508">
    <property type="term" value="P:proteolysis"/>
    <property type="evidence" value="ECO:0007669"/>
    <property type="project" value="UniProtKB-KW"/>
</dbReference>
<keyword evidence="3" id="KW-0378">Hydrolase</keyword>
<dbReference type="PANTHER" id="PTHR33209:SF1">
    <property type="entry name" value="PEPTIDASE S49 DOMAIN-CONTAINING PROTEIN"/>
    <property type="match status" value="1"/>
</dbReference>
<sequence>MAGSLVSNGKLNSSDLLSFSYSGVLYKIWSSTKKNGLRGLALVGMGAIGSSASLAYIRYQAQKADQSLPSEFVLELNLEKLRIVEKAETSTLAILRGDAANQMELWRVVQVLDRASKDVRVKGLLTIVGGGDNLGGVAMVQELRQSIQAFKSRASDRAPTVAWAAAFGEAGNNGTVPYYFASAFSQVYVQPSGMVSFNGLESVAFFFRTLLDKLKV</sequence>
<evidence type="ECO:0000256" key="2">
    <source>
        <dbReference type="ARBA" id="ARBA00022670"/>
    </source>
</evidence>
<evidence type="ECO:0000256" key="3">
    <source>
        <dbReference type="ARBA" id="ARBA00022801"/>
    </source>
</evidence>
<keyword evidence="2" id="KW-0645">Protease</keyword>
<dbReference type="STRING" id="1157962.A0A250XDX9"/>
<keyword evidence="6" id="KW-1185">Reference proteome</keyword>
<evidence type="ECO:0000256" key="1">
    <source>
        <dbReference type="ARBA" id="ARBA00008683"/>
    </source>
</evidence>
<comment type="similarity">
    <text evidence="1">Belongs to the peptidase S49 family.</text>
</comment>
<dbReference type="EMBL" id="BEGY01000059">
    <property type="protein sequence ID" value="GAX80980.1"/>
    <property type="molecule type" value="Genomic_DNA"/>
</dbReference>
<accession>A0A250XDX9</accession>
<dbReference type="OrthoDB" id="45421at2759"/>
<evidence type="ECO:0000256" key="4">
    <source>
        <dbReference type="ARBA" id="ARBA00022825"/>
    </source>
</evidence>
<name>A0A250XDX9_9CHLO</name>
<dbReference type="PANTHER" id="PTHR33209">
    <property type="entry name" value="PROTEASE 4"/>
    <property type="match status" value="1"/>
</dbReference>
<dbReference type="AlphaFoldDB" id="A0A250XDX9"/>
<proteinExistence type="inferred from homology"/>
<comment type="caution">
    <text evidence="5">The sequence shown here is derived from an EMBL/GenBank/DDBJ whole genome shotgun (WGS) entry which is preliminary data.</text>
</comment>
<evidence type="ECO:0008006" key="7">
    <source>
        <dbReference type="Google" id="ProtNLM"/>
    </source>
</evidence>
<protein>
    <recommendedName>
        <fullName evidence="7">Peptidase S49 domain-containing protein</fullName>
    </recommendedName>
</protein>
<evidence type="ECO:0000313" key="5">
    <source>
        <dbReference type="EMBL" id="GAX80980.1"/>
    </source>
</evidence>
<dbReference type="Proteomes" id="UP000232323">
    <property type="component" value="Unassembled WGS sequence"/>
</dbReference>
<gene>
    <name evidence="5" type="ORF">CEUSTIGMA_g8415.t1</name>
</gene>
<organism evidence="5 6">
    <name type="scientific">Chlamydomonas eustigma</name>
    <dbReference type="NCBI Taxonomy" id="1157962"/>
    <lineage>
        <taxon>Eukaryota</taxon>
        <taxon>Viridiplantae</taxon>
        <taxon>Chlorophyta</taxon>
        <taxon>core chlorophytes</taxon>
        <taxon>Chlorophyceae</taxon>
        <taxon>CS clade</taxon>
        <taxon>Chlamydomonadales</taxon>
        <taxon>Chlamydomonadaceae</taxon>
        <taxon>Chlamydomonas</taxon>
    </lineage>
</organism>
<dbReference type="GO" id="GO:0008236">
    <property type="term" value="F:serine-type peptidase activity"/>
    <property type="evidence" value="ECO:0007669"/>
    <property type="project" value="UniProtKB-KW"/>
</dbReference>
<dbReference type="Gene3D" id="3.90.226.10">
    <property type="entry name" value="2-enoyl-CoA Hydratase, Chain A, domain 1"/>
    <property type="match status" value="1"/>
</dbReference>